<evidence type="ECO:0000256" key="1">
    <source>
        <dbReference type="ARBA" id="ARBA00004533"/>
    </source>
</evidence>
<keyword evidence="3" id="KW-0547">Nucleotide-binding</keyword>
<dbReference type="GO" id="GO:0005886">
    <property type="term" value="C:plasma membrane"/>
    <property type="evidence" value="ECO:0007669"/>
    <property type="project" value="UniProtKB-SubCell"/>
</dbReference>
<feature type="domain" description="ABC transporter" evidence="5">
    <location>
        <begin position="2"/>
        <end position="246"/>
    </location>
</feature>
<dbReference type="InterPro" id="IPR003593">
    <property type="entry name" value="AAA+_ATPase"/>
</dbReference>
<keyword evidence="2" id="KW-0813">Transport</keyword>
<dbReference type="EMBL" id="JABFCY010000017">
    <property type="protein sequence ID" value="NNU62926.1"/>
    <property type="molecule type" value="Genomic_DNA"/>
</dbReference>
<dbReference type="Proteomes" id="UP000574931">
    <property type="component" value="Unassembled WGS sequence"/>
</dbReference>
<accession>A0A849KYG2</accession>
<evidence type="ECO:0000313" key="7">
    <source>
        <dbReference type="Proteomes" id="UP000574931"/>
    </source>
</evidence>
<dbReference type="SUPFAM" id="SSF52540">
    <property type="entry name" value="P-loop containing nucleoside triphosphate hydrolases"/>
    <property type="match status" value="1"/>
</dbReference>
<dbReference type="SMART" id="SM00382">
    <property type="entry name" value="AAA"/>
    <property type="match status" value="1"/>
</dbReference>
<evidence type="ECO:0000313" key="6">
    <source>
        <dbReference type="EMBL" id="NNU62926.1"/>
    </source>
</evidence>
<dbReference type="InterPro" id="IPR051120">
    <property type="entry name" value="ABC_AA/LPS_Transport"/>
</dbReference>
<evidence type="ECO:0000259" key="5">
    <source>
        <dbReference type="PROSITE" id="PS50893"/>
    </source>
</evidence>
<dbReference type="InterPro" id="IPR027417">
    <property type="entry name" value="P-loop_NTPase"/>
</dbReference>
<dbReference type="PROSITE" id="PS50893">
    <property type="entry name" value="ABC_TRANSPORTER_2"/>
    <property type="match status" value="1"/>
</dbReference>
<evidence type="ECO:0000256" key="3">
    <source>
        <dbReference type="ARBA" id="ARBA00022741"/>
    </source>
</evidence>
<gene>
    <name evidence="6" type="ORF">HKX02_22085</name>
</gene>
<dbReference type="GO" id="GO:0016887">
    <property type="term" value="F:ATP hydrolysis activity"/>
    <property type="evidence" value="ECO:0007669"/>
    <property type="project" value="InterPro"/>
</dbReference>
<dbReference type="AlphaFoldDB" id="A0A849KYG2"/>
<evidence type="ECO:0000256" key="2">
    <source>
        <dbReference type="ARBA" id="ARBA00022448"/>
    </source>
</evidence>
<dbReference type="Pfam" id="PF00005">
    <property type="entry name" value="ABC_tran"/>
    <property type="match status" value="1"/>
</dbReference>
<evidence type="ECO:0000256" key="4">
    <source>
        <dbReference type="ARBA" id="ARBA00022840"/>
    </source>
</evidence>
<keyword evidence="7" id="KW-1185">Reference proteome</keyword>
<comment type="caution">
    <text evidence="6">The sequence shown here is derived from an EMBL/GenBank/DDBJ whole genome shotgun (WGS) entry which is preliminary data.</text>
</comment>
<dbReference type="PANTHER" id="PTHR45772">
    <property type="entry name" value="CONSERVED COMPONENT OF ABC TRANSPORTER FOR NATURAL AMINO ACIDS-RELATED"/>
    <property type="match status" value="1"/>
</dbReference>
<dbReference type="GO" id="GO:0005524">
    <property type="term" value="F:ATP binding"/>
    <property type="evidence" value="ECO:0007669"/>
    <property type="project" value="UniProtKB-KW"/>
</dbReference>
<keyword evidence="4 6" id="KW-0067">ATP-binding</keyword>
<dbReference type="Pfam" id="PF12399">
    <property type="entry name" value="BCA_ABC_TP_C"/>
    <property type="match status" value="1"/>
</dbReference>
<reference evidence="6 7" key="1">
    <citation type="submission" date="2020-05" db="EMBL/GenBank/DDBJ databases">
        <title>Draft Genome Sequence of Ochrobactrum soli Isolated from Stable Fly Gut.</title>
        <authorList>
            <person name="Pileggi M.T."/>
            <person name="Vazhakkala L.J."/>
            <person name="Wong C.N."/>
        </authorList>
    </citation>
    <scope>NUCLEOTIDE SEQUENCE [LARGE SCALE GENOMIC DNA]</scope>
    <source>
        <strain evidence="6 7">MTP-C0764</strain>
    </source>
</reference>
<dbReference type="CDD" id="cd03219">
    <property type="entry name" value="ABC_Mj1267_LivG_branched"/>
    <property type="match status" value="1"/>
</dbReference>
<dbReference type="FunFam" id="3.40.50.300:FF:000421">
    <property type="entry name" value="Branched-chain amino acid ABC transporter ATP-binding protein"/>
    <property type="match status" value="1"/>
</dbReference>
<proteinExistence type="predicted"/>
<dbReference type="PANTHER" id="PTHR45772:SF2">
    <property type="entry name" value="ABC TRANSPORTER ATP-BINDING PROTEIN"/>
    <property type="match status" value="1"/>
</dbReference>
<name>A0A849KYG2_9HYPH</name>
<dbReference type="InterPro" id="IPR032823">
    <property type="entry name" value="BCA_ABC_TP_C"/>
</dbReference>
<dbReference type="RefSeq" id="WP_171319327.1">
    <property type="nucleotide sequence ID" value="NZ_JABFCY010000017.1"/>
</dbReference>
<sequence>MLELENVTRRFGNLTAIDSVSTKVESGHIHGLIGPNGSGKSTMMNLISGFLKPTTGSIIFEGTRISGLKPHVVSRAGVVRTFQLIKVYSEATVRENIRMAAIARLSPPWAPAGFLNNQGSKEIEGDVDRVLEIMKLSHIANKTAGILPGGMQRTLSVASAFVAKPKLLLLDEPLAGLNATEKAGLAASIREINKSGITILLVEHDLKTVLSLCSHMTVINFGKKIADGPPSDIVSNNEVIEAYLGSRGGKNA</sequence>
<protein>
    <submittedName>
        <fullName evidence="6">ABC transporter ATP-binding protein</fullName>
    </submittedName>
</protein>
<dbReference type="Gene3D" id="3.40.50.300">
    <property type="entry name" value="P-loop containing nucleotide triphosphate hydrolases"/>
    <property type="match status" value="1"/>
</dbReference>
<dbReference type="InterPro" id="IPR003439">
    <property type="entry name" value="ABC_transporter-like_ATP-bd"/>
</dbReference>
<organism evidence="6 7">
    <name type="scientific">Ochrobactrum soli</name>
    <dbReference type="NCBI Taxonomy" id="2448455"/>
    <lineage>
        <taxon>Bacteria</taxon>
        <taxon>Pseudomonadati</taxon>
        <taxon>Pseudomonadota</taxon>
        <taxon>Alphaproteobacteria</taxon>
        <taxon>Hyphomicrobiales</taxon>
        <taxon>Brucellaceae</taxon>
        <taxon>Brucella/Ochrobactrum group</taxon>
        <taxon>Ochrobactrum</taxon>
    </lineage>
</organism>
<comment type="subcellular location">
    <subcellularLocation>
        <location evidence="1">Cell inner membrane</location>
    </subcellularLocation>
</comment>